<accession>A0A8S9ZJ54</accession>
<comment type="caution">
    <text evidence="1">The sequence shown here is derived from an EMBL/GenBank/DDBJ whole genome shotgun (WGS) entry which is preliminary data.</text>
</comment>
<keyword evidence="2" id="KW-1185">Reference proteome</keyword>
<evidence type="ECO:0000313" key="2">
    <source>
        <dbReference type="Proteomes" id="UP000605970"/>
    </source>
</evidence>
<reference evidence="1" key="1">
    <citation type="journal article" date="2020" name="Ecol. Evol.">
        <title>Genome structure and content of the rice root-knot nematode (Meloidogyne graminicola).</title>
        <authorList>
            <person name="Phan N.T."/>
            <person name="Danchin E.G.J."/>
            <person name="Klopp C."/>
            <person name="Perfus-Barbeoch L."/>
            <person name="Kozlowski D.K."/>
            <person name="Koutsovoulos G.D."/>
            <person name="Lopez-Roques C."/>
            <person name="Bouchez O."/>
            <person name="Zahm M."/>
            <person name="Besnard G."/>
            <person name="Bellafiore S."/>
        </authorList>
    </citation>
    <scope>NUCLEOTIDE SEQUENCE</scope>
    <source>
        <strain evidence="1">VN-18</strain>
    </source>
</reference>
<evidence type="ECO:0000313" key="1">
    <source>
        <dbReference type="EMBL" id="KAF7633386.1"/>
    </source>
</evidence>
<gene>
    <name evidence="1" type="ORF">Mgra_00007178</name>
</gene>
<protein>
    <submittedName>
        <fullName evidence="1">Uncharacterized protein</fullName>
    </submittedName>
</protein>
<proteinExistence type="predicted"/>
<sequence>MNGKISTSVKGVRHLDCEGFVYDFYKKEVIFCGPPNSSKHIISHNSLNPIDRLALMDWM</sequence>
<organism evidence="1 2">
    <name type="scientific">Meloidogyne graminicola</name>
    <dbReference type="NCBI Taxonomy" id="189291"/>
    <lineage>
        <taxon>Eukaryota</taxon>
        <taxon>Metazoa</taxon>
        <taxon>Ecdysozoa</taxon>
        <taxon>Nematoda</taxon>
        <taxon>Chromadorea</taxon>
        <taxon>Rhabditida</taxon>
        <taxon>Tylenchina</taxon>
        <taxon>Tylenchomorpha</taxon>
        <taxon>Tylenchoidea</taxon>
        <taxon>Meloidogynidae</taxon>
        <taxon>Meloidogyninae</taxon>
        <taxon>Meloidogyne</taxon>
    </lineage>
</organism>
<dbReference type="Proteomes" id="UP000605970">
    <property type="component" value="Unassembled WGS sequence"/>
</dbReference>
<name>A0A8S9ZJ54_9BILA</name>
<dbReference type="EMBL" id="JABEBT010000077">
    <property type="protein sequence ID" value="KAF7633386.1"/>
    <property type="molecule type" value="Genomic_DNA"/>
</dbReference>
<dbReference type="AlphaFoldDB" id="A0A8S9ZJ54"/>